<proteinExistence type="predicted"/>
<protein>
    <submittedName>
        <fullName evidence="7">Polysaccharide biosynthesis C-terminal domain-containing protein</fullName>
    </submittedName>
</protein>
<evidence type="ECO:0000256" key="2">
    <source>
        <dbReference type="ARBA" id="ARBA00022475"/>
    </source>
</evidence>
<name>A0ABS8HC29_9XANT</name>
<sequence length="411" mass="43964">MKPRLPPDWRNLVRGVSAQWGSILFAAAVSLALSVWLARGMGPAGFGRYAYLLNLATLLALLQDAGMRTLVLREGVAAGIPAPMARALPGLARGHLLWSTLLLAAASLAARHAGGDPALVWAVLCFGAVTLTQLVSAQLKAAGLWQRDASWLAGARALSAVLVVMAVLLLGYDPGVVFAAWGCGLVLAYLWLGRGLRDRPQWRPQPLAYRAAAGFFWIDTATGLYRRSDVVILQHMVPAAELGQYAAAYRVFDGVLLLAMPVALLLFRQLRLQRTQATRARRLEDRALWLAGAAGLALAATGAWFGTLLMELLYGAAYRVVAGQVLGWLFAAFVFVLPNYVLTQAAIASDRQRWYVLGAGLAAVVNIALNLLLTRQYGVHGAAIAVIATEATLTATLWCGLRIAGRGRAHA</sequence>
<feature type="transmembrane region" description="Helical" evidence="6">
    <location>
        <begin position="20"/>
        <end position="38"/>
    </location>
</feature>
<dbReference type="PANTHER" id="PTHR30250">
    <property type="entry name" value="PST FAMILY PREDICTED COLANIC ACID TRANSPORTER"/>
    <property type="match status" value="1"/>
</dbReference>
<feature type="transmembrane region" description="Helical" evidence="6">
    <location>
        <begin position="178"/>
        <end position="195"/>
    </location>
</feature>
<dbReference type="RefSeq" id="WP_033898786.1">
    <property type="nucleotide sequence ID" value="NZ_CAWLZN010000001.1"/>
</dbReference>
<comment type="caution">
    <text evidence="7">The sequence shown here is derived from an EMBL/GenBank/DDBJ whole genome shotgun (WGS) entry which is preliminary data.</text>
</comment>
<feature type="transmembrane region" description="Helical" evidence="6">
    <location>
        <begin position="316"/>
        <end position="342"/>
    </location>
</feature>
<dbReference type="PANTHER" id="PTHR30250:SF11">
    <property type="entry name" value="O-ANTIGEN TRANSPORTER-RELATED"/>
    <property type="match status" value="1"/>
</dbReference>
<dbReference type="InterPro" id="IPR050833">
    <property type="entry name" value="Poly_Biosynth_Transport"/>
</dbReference>
<dbReference type="InterPro" id="IPR002797">
    <property type="entry name" value="Polysacc_synth"/>
</dbReference>
<evidence type="ECO:0000256" key="1">
    <source>
        <dbReference type="ARBA" id="ARBA00004651"/>
    </source>
</evidence>
<keyword evidence="5 6" id="KW-0472">Membrane</keyword>
<keyword evidence="4 6" id="KW-1133">Transmembrane helix</keyword>
<organism evidence="7 8">
    <name type="scientific">Xanthomonas cassavae CFBP 4642</name>
    <dbReference type="NCBI Taxonomy" id="1219375"/>
    <lineage>
        <taxon>Bacteria</taxon>
        <taxon>Pseudomonadati</taxon>
        <taxon>Pseudomonadota</taxon>
        <taxon>Gammaproteobacteria</taxon>
        <taxon>Lysobacterales</taxon>
        <taxon>Lysobacteraceae</taxon>
        <taxon>Xanthomonas</taxon>
    </lineage>
</organism>
<feature type="transmembrane region" description="Helical" evidence="6">
    <location>
        <begin position="379"/>
        <end position="401"/>
    </location>
</feature>
<evidence type="ECO:0000256" key="5">
    <source>
        <dbReference type="ARBA" id="ARBA00023136"/>
    </source>
</evidence>
<comment type="subcellular location">
    <subcellularLocation>
        <location evidence="1">Cell membrane</location>
        <topology evidence="1">Multi-pass membrane protein</topology>
    </subcellularLocation>
</comment>
<feature type="transmembrane region" description="Helical" evidence="6">
    <location>
        <begin position="245"/>
        <end position="267"/>
    </location>
</feature>
<keyword evidence="8" id="KW-1185">Reference proteome</keyword>
<evidence type="ECO:0000256" key="6">
    <source>
        <dbReference type="SAM" id="Phobius"/>
    </source>
</evidence>
<feature type="transmembrane region" description="Helical" evidence="6">
    <location>
        <begin position="288"/>
        <end position="310"/>
    </location>
</feature>
<feature type="transmembrane region" description="Helical" evidence="6">
    <location>
        <begin position="119"/>
        <end position="139"/>
    </location>
</feature>
<reference evidence="7 8" key="1">
    <citation type="submission" date="2021-10" db="EMBL/GenBank/DDBJ databases">
        <title>Genome sequencing of Xanthomonas strains from NCPPB.</title>
        <authorList>
            <person name="Hussein R."/>
            <person name="Harrison J."/>
            <person name="Studholme D.J."/>
            <person name="Vicente J."/>
            <person name="Grant M."/>
        </authorList>
    </citation>
    <scope>NUCLEOTIDE SEQUENCE [LARGE SCALE GENOMIC DNA]</scope>
    <source>
        <strain evidence="7 8">NCPPB 101</strain>
    </source>
</reference>
<gene>
    <name evidence="7" type="ORF">LL965_06205</name>
</gene>
<accession>A0ABS8HC29</accession>
<dbReference type="Pfam" id="PF01943">
    <property type="entry name" value="Polysacc_synt"/>
    <property type="match status" value="1"/>
</dbReference>
<evidence type="ECO:0000256" key="3">
    <source>
        <dbReference type="ARBA" id="ARBA00022692"/>
    </source>
</evidence>
<evidence type="ECO:0000313" key="7">
    <source>
        <dbReference type="EMBL" id="MCC4619700.1"/>
    </source>
</evidence>
<keyword evidence="2" id="KW-1003">Cell membrane</keyword>
<evidence type="ECO:0000313" key="8">
    <source>
        <dbReference type="Proteomes" id="UP001199206"/>
    </source>
</evidence>
<feature type="transmembrane region" description="Helical" evidence="6">
    <location>
        <begin position="151"/>
        <end position="172"/>
    </location>
</feature>
<dbReference type="EMBL" id="JAJGQJ010000009">
    <property type="protein sequence ID" value="MCC4619700.1"/>
    <property type="molecule type" value="Genomic_DNA"/>
</dbReference>
<feature type="transmembrane region" description="Helical" evidence="6">
    <location>
        <begin position="207"/>
        <end position="225"/>
    </location>
</feature>
<keyword evidence="3 6" id="KW-0812">Transmembrane</keyword>
<feature type="transmembrane region" description="Helical" evidence="6">
    <location>
        <begin position="354"/>
        <end position="373"/>
    </location>
</feature>
<evidence type="ECO:0000256" key="4">
    <source>
        <dbReference type="ARBA" id="ARBA00022989"/>
    </source>
</evidence>
<dbReference type="Proteomes" id="UP001199206">
    <property type="component" value="Unassembled WGS sequence"/>
</dbReference>